<evidence type="ECO:0000256" key="2">
    <source>
        <dbReference type="ARBA" id="ARBA00011245"/>
    </source>
</evidence>
<dbReference type="AlphaFoldDB" id="A0A6A6CJV6"/>
<dbReference type="SMART" id="SM00829">
    <property type="entry name" value="PKS_ER"/>
    <property type="match status" value="1"/>
</dbReference>
<evidence type="ECO:0000256" key="3">
    <source>
        <dbReference type="ARBA" id="ARBA00023002"/>
    </source>
</evidence>
<keyword evidence="3" id="KW-0560">Oxidoreductase</keyword>
<keyword evidence="6" id="KW-1185">Reference proteome</keyword>
<evidence type="ECO:0000313" key="6">
    <source>
        <dbReference type="Proteomes" id="UP000799537"/>
    </source>
</evidence>
<dbReference type="RefSeq" id="XP_033667319.1">
    <property type="nucleotide sequence ID" value="XM_033806619.1"/>
</dbReference>
<organism evidence="5 6">
    <name type="scientific">Zasmidium cellare ATCC 36951</name>
    <dbReference type="NCBI Taxonomy" id="1080233"/>
    <lineage>
        <taxon>Eukaryota</taxon>
        <taxon>Fungi</taxon>
        <taxon>Dikarya</taxon>
        <taxon>Ascomycota</taxon>
        <taxon>Pezizomycotina</taxon>
        <taxon>Dothideomycetes</taxon>
        <taxon>Dothideomycetidae</taxon>
        <taxon>Mycosphaerellales</taxon>
        <taxon>Mycosphaerellaceae</taxon>
        <taxon>Zasmidium</taxon>
    </lineage>
</organism>
<dbReference type="Gene3D" id="3.40.50.720">
    <property type="entry name" value="NAD(P)-binding Rossmann-like Domain"/>
    <property type="match status" value="1"/>
</dbReference>
<name>A0A6A6CJV6_ZASCE</name>
<comment type="similarity">
    <text evidence="1">Belongs to the zinc-containing alcohol dehydrogenase family.</text>
</comment>
<evidence type="ECO:0000259" key="4">
    <source>
        <dbReference type="SMART" id="SM00829"/>
    </source>
</evidence>
<dbReference type="GeneID" id="54559891"/>
<dbReference type="GO" id="GO:0016651">
    <property type="term" value="F:oxidoreductase activity, acting on NAD(P)H"/>
    <property type="evidence" value="ECO:0007669"/>
    <property type="project" value="InterPro"/>
</dbReference>
<dbReference type="Proteomes" id="UP000799537">
    <property type="component" value="Unassembled WGS sequence"/>
</dbReference>
<dbReference type="Pfam" id="PF08240">
    <property type="entry name" value="ADH_N"/>
    <property type="match status" value="1"/>
</dbReference>
<dbReference type="InterPro" id="IPR011032">
    <property type="entry name" value="GroES-like_sf"/>
</dbReference>
<dbReference type="Gene3D" id="3.90.180.10">
    <property type="entry name" value="Medium-chain alcohol dehydrogenases, catalytic domain"/>
    <property type="match status" value="1"/>
</dbReference>
<dbReference type="OrthoDB" id="9992527at2759"/>
<gene>
    <name evidence="5" type="ORF">M409DRAFT_23072</name>
</gene>
<dbReference type="PANTHER" id="PTHR45348:SF2">
    <property type="entry name" value="ZINC-TYPE ALCOHOL DEHYDROGENASE-LIKE PROTEIN C2E1P3.01"/>
    <property type="match status" value="1"/>
</dbReference>
<proteinExistence type="inferred from homology"/>
<accession>A0A6A6CJV6</accession>
<dbReference type="InterPro" id="IPR047122">
    <property type="entry name" value="Trans-enoyl_RdTase-like"/>
</dbReference>
<dbReference type="CDD" id="cd08249">
    <property type="entry name" value="enoyl_reductase_like"/>
    <property type="match status" value="1"/>
</dbReference>
<evidence type="ECO:0000256" key="1">
    <source>
        <dbReference type="ARBA" id="ARBA00008072"/>
    </source>
</evidence>
<dbReference type="InterPro" id="IPR036291">
    <property type="entry name" value="NAD(P)-bd_dom_sf"/>
</dbReference>
<sequence length="352" mass="37772">MSASQKAVFVSQVGKPLELGSRPIPSPQPGEVLVKVSVCMLLPHDAYSRDLGLFTKGNLPFVPASNVAGIISRIGSANTCFREGDRVFGYSISRGTVPGTDQGGLQEYAILDVDSIGKIPVDCTDEQAVTLPTNLVTAWQVLFTHTGFALPSPIAREEKGPNLATEMVLILGAGSNISKFAVQLARMAGIGTIIAVAGPSNQQDLLKMGATHFLDRHLPKEKLISNIHLLAGRDNLRLAFDTYSPAFDLAVGLLPETKSSIFRTTQPMSADQKKLFEESRPLCDAAFVEGTNASLRPHASAFWKAVPRWLAEGKLSPTDYRVIEGLNNVEEINSVLDGYCSGSSGPQVVVRI</sequence>
<comment type="subunit">
    <text evidence="2">Monomer.</text>
</comment>
<evidence type="ECO:0000313" key="5">
    <source>
        <dbReference type="EMBL" id="KAF2166430.1"/>
    </source>
</evidence>
<dbReference type="EMBL" id="ML993596">
    <property type="protein sequence ID" value="KAF2166430.1"/>
    <property type="molecule type" value="Genomic_DNA"/>
</dbReference>
<dbReference type="SUPFAM" id="SSF51735">
    <property type="entry name" value="NAD(P)-binding Rossmann-fold domains"/>
    <property type="match status" value="1"/>
</dbReference>
<feature type="domain" description="Enoyl reductase (ER)" evidence="4">
    <location>
        <begin position="14"/>
        <end position="349"/>
    </location>
</feature>
<protein>
    <recommendedName>
        <fullName evidence="4">Enoyl reductase (ER) domain-containing protein</fullName>
    </recommendedName>
</protein>
<dbReference type="SUPFAM" id="SSF50129">
    <property type="entry name" value="GroES-like"/>
    <property type="match status" value="1"/>
</dbReference>
<reference evidence="5" key="1">
    <citation type="journal article" date="2020" name="Stud. Mycol.">
        <title>101 Dothideomycetes genomes: a test case for predicting lifestyles and emergence of pathogens.</title>
        <authorList>
            <person name="Haridas S."/>
            <person name="Albert R."/>
            <person name="Binder M."/>
            <person name="Bloem J."/>
            <person name="Labutti K."/>
            <person name="Salamov A."/>
            <person name="Andreopoulos B."/>
            <person name="Baker S."/>
            <person name="Barry K."/>
            <person name="Bills G."/>
            <person name="Bluhm B."/>
            <person name="Cannon C."/>
            <person name="Castanera R."/>
            <person name="Culley D."/>
            <person name="Daum C."/>
            <person name="Ezra D."/>
            <person name="Gonzalez J."/>
            <person name="Henrissat B."/>
            <person name="Kuo A."/>
            <person name="Liang C."/>
            <person name="Lipzen A."/>
            <person name="Lutzoni F."/>
            <person name="Magnuson J."/>
            <person name="Mondo S."/>
            <person name="Nolan M."/>
            <person name="Ohm R."/>
            <person name="Pangilinan J."/>
            <person name="Park H.-J."/>
            <person name="Ramirez L."/>
            <person name="Alfaro M."/>
            <person name="Sun H."/>
            <person name="Tritt A."/>
            <person name="Yoshinaga Y."/>
            <person name="Zwiers L.-H."/>
            <person name="Turgeon B."/>
            <person name="Goodwin S."/>
            <person name="Spatafora J."/>
            <person name="Crous P."/>
            <person name="Grigoriev I."/>
        </authorList>
    </citation>
    <scope>NUCLEOTIDE SEQUENCE</scope>
    <source>
        <strain evidence="5">ATCC 36951</strain>
    </source>
</reference>
<dbReference type="InterPro" id="IPR020843">
    <property type="entry name" value="ER"/>
</dbReference>
<dbReference type="InterPro" id="IPR013154">
    <property type="entry name" value="ADH-like_N"/>
</dbReference>
<dbReference type="PANTHER" id="PTHR45348">
    <property type="entry name" value="HYPOTHETICAL OXIDOREDUCTASE (EUROFUNG)"/>
    <property type="match status" value="1"/>
</dbReference>